<accession>A0A1I2ZNQ4</accession>
<organism evidence="1 2">
    <name type="scientific">Pontibacter chinhatensis</name>
    <dbReference type="NCBI Taxonomy" id="1436961"/>
    <lineage>
        <taxon>Bacteria</taxon>
        <taxon>Pseudomonadati</taxon>
        <taxon>Bacteroidota</taxon>
        <taxon>Cytophagia</taxon>
        <taxon>Cytophagales</taxon>
        <taxon>Hymenobacteraceae</taxon>
        <taxon>Pontibacter</taxon>
    </lineage>
</organism>
<protein>
    <recommendedName>
        <fullName evidence="3">DUF4268 domain-containing protein</fullName>
    </recommendedName>
</protein>
<dbReference type="Gene3D" id="3.40.1350.10">
    <property type="match status" value="1"/>
</dbReference>
<proteinExistence type="predicted"/>
<evidence type="ECO:0008006" key="3">
    <source>
        <dbReference type="Google" id="ProtNLM"/>
    </source>
</evidence>
<dbReference type="RefSeq" id="WP_092105707.1">
    <property type="nucleotide sequence ID" value="NZ_FOOT01000016.1"/>
</dbReference>
<reference evidence="2" key="1">
    <citation type="submission" date="2016-10" db="EMBL/GenBank/DDBJ databases">
        <authorList>
            <person name="Varghese N."/>
            <person name="Submissions S."/>
        </authorList>
    </citation>
    <scope>NUCLEOTIDE SEQUENCE [LARGE SCALE GENOMIC DNA]</scope>
    <source>
        <strain evidence="2">LP51</strain>
    </source>
</reference>
<name>A0A1I2ZNQ4_9BACT</name>
<dbReference type="OrthoDB" id="506280at2"/>
<evidence type="ECO:0000313" key="2">
    <source>
        <dbReference type="Proteomes" id="UP000198724"/>
    </source>
</evidence>
<dbReference type="InterPro" id="IPR011856">
    <property type="entry name" value="tRNA_endonuc-like_dom_sf"/>
</dbReference>
<dbReference type="GO" id="GO:0003676">
    <property type="term" value="F:nucleic acid binding"/>
    <property type="evidence" value="ECO:0007669"/>
    <property type="project" value="InterPro"/>
</dbReference>
<dbReference type="EMBL" id="FOOT01000016">
    <property type="protein sequence ID" value="SFH39236.1"/>
    <property type="molecule type" value="Genomic_DNA"/>
</dbReference>
<dbReference type="STRING" id="1436961.SAMN05421739_11624"/>
<dbReference type="Proteomes" id="UP000198724">
    <property type="component" value="Unassembled WGS sequence"/>
</dbReference>
<evidence type="ECO:0000313" key="1">
    <source>
        <dbReference type="EMBL" id="SFH39236.1"/>
    </source>
</evidence>
<dbReference type="AlphaFoldDB" id="A0A1I2ZNQ4"/>
<sequence>MSDTIFHLSSEGSLTELKEANYISEDLLQQLLAQHPNLLAGSQIDKARPRRWLLIDREFGVPDQEDANSRWSLDHLFIDQDGIPTLVEVKRSTDTRIRREVIGQILDYAANAVTYWLIDSIKHRFEEQCTASGKDTQTEIYTLLQTEANTEDFWELVKTNLKAGKIRMLIVADTIPKELQRIIEFLNEQMKPAEILGVEIKQFISHDSQKTLVPRVIGKTATADSVKGKATNQPNQWNEETFFESLTEQCGQEQAQVARKILSWITPYCKYIWYGKGRTASMFPVPNLSGNQYSPVFALWANGYVELQFQRMTHPFDNEQKRLELLHLFSEIDNLDFPKGKIFGRPSFPIKILLQRENLQKFFEACGWFLTKSGVIKSK</sequence>
<keyword evidence="2" id="KW-1185">Reference proteome</keyword>
<gene>
    <name evidence="1" type="ORF">SAMN05421739_11624</name>
</gene>